<dbReference type="PANTHER" id="PTHR35796">
    <property type="entry name" value="HYPOTHETICAL CYTOSOLIC PROTEIN"/>
    <property type="match status" value="1"/>
</dbReference>
<dbReference type="Proteomes" id="UP001209570">
    <property type="component" value="Unassembled WGS sequence"/>
</dbReference>
<feature type="compositionally biased region" description="Acidic residues" evidence="1">
    <location>
        <begin position="85"/>
        <end position="94"/>
    </location>
</feature>
<name>A0AAD5Q9H9_PYTIN</name>
<proteinExistence type="predicted"/>
<evidence type="ECO:0008006" key="4">
    <source>
        <dbReference type="Google" id="ProtNLM"/>
    </source>
</evidence>
<gene>
    <name evidence="2" type="ORF">P43SY_007401</name>
</gene>
<dbReference type="PANTHER" id="PTHR35796:SF3">
    <property type="entry name" value="BHLH DOMAIN-CONTAINING PROTEIN"/>
    <property type="match status" value="1"/>
</dbReference>
<reference evidence="2" key="1">
    <citation type="submission" date="2021-12" db="EMBL/GenBank/DDBJ databases">
        <title>Prjna785345.</title>
        <authorList>
            <person name="Rujirawat T."/>
            <person name="Krajaejun T."/>
        </authorList>
    </citation>
    <scope>NUCLEOTIDE SEQUENCE</scope>
    <source>
        <strain evidence="2">Pi057C3</strain>
    </source>
</reference>
<evidence type="ECO:0000256" key="1">
    <source>
        <dbReference type="SAM" id="MobiDB-lite"/>
    </source>
</evidence>
<feature type="region of interest" description="Disordered" evidence="1">
    <location>
        <begin position="84"/>
        <end position="146"/>
    </location>
</feature>
<evidence type="ECO:0000313" key="2">
    <source>
        <dbReference type="EMBL" id="KAJ0398788.1"/>
    </source>
</evidence>
<keyword evidence="3" id="KW-1185">Reference proteome</keyword>
<protein>
    <recommendedName>
        <fullName evidence="4">M96 mating-specific protein family</fullName>
    </recommendedName>
</protein>
<organism evidence="2 3">
    <name type="scientific">Pythium insidiosum</name>
    <name type="common">Pythiosis disease agent</name>
    <dbReference type="NCBI Taxonomy" id="114742"/>
    <lineage>
        <taxon>Eukaryota</taxon>
        <taxon>Sar</taxon>
        <taxon>Stramenopiles</taxon>
        <taxon>Oomycota</taxon>
        <taxon>Peronosporomycetes</taxon>
        <taxon>Pythiales</taxon>
        <taxon>Pythiaceae</taxon>
        <taxon>Pythium</taxon>
    </lineage>
</organism>
<sequence length="405" mass="45187">MAGMQQLLSDVSALERFLEAPWGHDAGESPIDALLADQAALFPDLEPALPSVSPAPSSSHSVASSEEFYPDFQRDDVLMSMLVGSDDDADDDVDDAKSPARAASAKRSAVQETTRDGAVSRRRGAAARASASASKTSSKKLSSRQRQREEILVLRESVKEMEAELRRLRLGRNRVVTSDALSRDAAVTSLTASVNAFWEAVAKRESGARSRAMEENMRLQQQLRRHFKLTKALQKVLQQRLMLEHEDRALSQARIVHQLGLDDMDSSRIYSSLLGDIDLKYFQTDDILVQSGLAGTTRCYATKVQGLTYREGDGDWCLESAESQVIPFDKTHVQNTTWKNMGTSMDDSIAVYRVDYHDHNLIRARFCAKAKVGASNYEIKGYLASRRYVENDRSVFVWGVWNHSF</sequence>
<feature type="compositionally biased region" description="Low complexity" evidence="1">
    <location>
        <begin position="126"/>
        <end position="136"/>
    </location>
</feature>
<dbReference type="AlphaFoldDB" id="A0AAD5Q9H9"/>
<accession>A0AAD5Q9H9</accession>
<feature type="compositionally biased region" description="Low complexity" evidence="1">
    <location>
        <begin position="99"/>
        <end position="108"/>
    </location>
</feature>
<dbReference type="EMBL" id="JAKCXM010000204">
    <property type="protein sequence ID" value="KAJ0398788.1"/>
    <property type="molecule type" value="Genomic_DNA"/>
</dbReference>
<evidence type="ECO:0000313" key="3">
    <source>
        <dbReference type="Proteomes" id="UP001209570"/>
    </source>
</evidence>
<comment type="caution">
    <text evidence="2">The sequence shown here is derived from an EMBL/GenBank/DDBJ whole genome shotgun (WGS) entry which is preliminary data.</text>
</comment>